<dbReference type="AlphaFoldDB" id="A0ABD1XSS3"/>
<reference evidence="1 2" key="1">
    <citation type="submission" date="2024-09" db="EMBL/GenBank/DDBJ databases">
        <title>Chromosome-scale assembly of Riccia fluitans.</title>
        <authorList>
            <person name="Paukszto L."/>
            <person name="Sawicki J."/>
            <person name="Karawczyk K."/>
            <person name="Piernik-Szablinska J."/>
            <person name="Szczecinska M."/>
            <person name="Mazdziarz M."/>
        </authorList>
    </citation>
    <scope>NUCLEOTIDE SEQUENCE [LARGE SCALE GENOMIC DNA]</scope>
    <source>
        <strain evidence="1">Rf_01</strain>
        <tissue evidence="1">Aerial parts of the thallus</tissue>
    </source>
</reference>
<gene>
    <name evidence="1" type="ORF">R1flu_023511</name>
</gene>
<proteinExistence type="predicted"/>
<dbReference type="Proteomes" id="UP001605036">
    <property type="component" value="Unassembled WGS sequence"/>
</dbReference>
<evidence type="ECO:0000313" key="1">
    <source>
        <dbReference type="EMBL" id="KAL2611819.1"/>
    </source>
</evidence>
<keyword evidence="2" id="KW-1185">Reference proteome</keyword>
<organism evidence="1 2">
    <name type="scientific">Riccia fluitans</name>
    <dbReference type="NCBI Taxonomy" id="41844"/>
    <lineage>
        <taxon>Eukaryota</taxon>
        <taxon>Viridiplantae</taxon>
        <taxon>Streptophyta</taxon>
        <taxon>Embryophyta</taxon>
        <taxon>Marchantiophyta</taxon>
        <taxon>Marchantiopsida</taxon>
        <taxon>Marchantiidae</taxon>
        <taxon>Marchantiales</taxon>
        <taxon>Ricciaceae</taxon>
        <taxon>Riccia</taxon>
    </lineage>
</organism>
<protein>
    <submittedName>
        <fullName evidence="1">Uncharacterized protein</fullName>
    </submittedName>
</protein>
<name>A0ABD1XSS3_9MARC</name>
<accession>A0ABD1XSS3</accession>
<dbReference type="EMBL" id="JBHFFA010000007">
    <property type="protein sequence ID" value="KAL2611819.1"/>
    <property type="molecule type" value="Genomic_DNA"/>
</dbReference>
<comment type="caution">
    <text evidence="1">The sequence shown here is derived from an EMBL/GenBank/DDBJ whole genome shotgun (WGS) entry which is preliminary data.</text>
</comment>
<evidence type="ECO:0000313" key="2">
    <source>
        <dbReference type="Proteomes" id="UP001605036"/>
    </source>
</evidence>
<sequence length="84" mass="9834">MHRDHLYGNGLYCAQRQATEEQMNRTAKKQERGGGFSGINTELLLSSLPYMRQKEFAMIPLERSELPFYTDFSTPCVPEKKWFQ</sequence>